<protein>
    <submittedName>
        <fullName evidence="2">Uncharacterized protein</fullName>
    </submittedName>
</protein>
<evidence type="ECO:0000256" key="1">
    <source>
        <dbReference type="SAM" id="Phobius"/>
    </source>
</evidence>
<dbReference type="RefSeq" id="WP_091027947.1">
    <property type="nucleotide sequence ID" value="NZ_FNAD01000001.1"/>
</dbReference>
<sequence length="62" mass="6806">MEFMRRNARWIALAAILAITAPFLARGLNALFAVDTFLVAVILLLAIVIAIVILARSQNPEE</sequence>
<feature type="transmembrane region" description="Helical" evidence="1">
    <location>
        <begin position="37"/>
        <end position="55"/>
    </location>
</feature>
<dbReference type="AlphaFoldDB" id="A0A1G6RMT6"/>
<evidence type="ECO:0000313" key="2">
    <source>
        <dbReference type="EMBL" id="SDD05664.1"/>
    </source>
</evidence>
<name>A0A1G6RMT6_9ACTN</name>
<dbReference type="Proteomes" id="UP000198949">
    <property type="component" value="Unassembled WGS sequence"/>
</dbReference>
<dbReference type="EMBL" id="FNAD01000001">
    <property type="protein sequence ID" value="SDD05664.1"/>
    <property type="molecule type" value="Genomic_DNA"/>
</dbReference>
<keyword evidence="1" id="KW-1133">Transmembrane helix</keyword>
<keyword evidence="3" id="KW-1185">Reference proteome</keyword>
<reference evidence="3" key="1">
    <citation type="submission" date="2016-10" db="EMBL/GenBank/DDBJ databases">
        <authorList>
            <person name="Varghese N."/>
            <person name="Submissions S."/>
        </authorList>
    </citation>
    <scope>NUCLEOTIDE SEQUENCE [LARGE SCALE GENOMIC DNA]</scope>
    <source>
        <strain evidence="3">CGMCC 4.3516</strain>
    </source>
</reference>
<proteinExistence type="predicted"/>
<organism evidence="2 3">
    <name type="scientific">Glycomyces harbinensis</name>
    <dbReference type="NCBI Taxonomy" id="58114"/>
    <lineage>
        <taxon>Bacteria</taxon>
        <taxon>Bacillati</taxon>
        <taxon>Actinomycetota</taxon>
        <taxon>Actinomycetes</taxon>
        <taxon>Glycomycetales</taxon>
        <taxon>Glycomycetaceae</taxon>
        <taxon>Glycomyces</taxon>
    </lineage>
</organism>
<evidence type="ECO:0000313" key="3">
    <source>
        <dbReference type="Proteomes" id="UP000198949"/>
    </source>
</evidence>
<dbReference type="STRING" id="58114.SAMN05216270_101559"/>
<keyword evidence="1" id="KW-0812">Transmembrane</keyword>
<keyword evidence="1" id="KW-0472">Membrane</keyword>
<gene>
    <name evidence="2" type="ORF">SAMN05216270_101559</name>
</gene>
<accession>A0A1G6RMT6</accession>